<keyword evidence="1" id="KW-0472">Membrane</keyword>
<protein>
    <submittedName>
        <fullName evidence="2">Uncharacterized protein</fullName>
    </submittedName>
</protein>
<feature type="transmembrane region" description="Helical" evidence="1">
    <location>
        <begin position="96"/>
        <end position="113"/>
    </location>
</feature>
<proteinExistence type="predicted"/>
<name>A0A4U1JPH1_RHOCA</name>
<keyword evidence="1" id="KW-0812">Transmembrane</keyword>
<comment type="caution">
    <text evidence="2">The sequence shown here is derived from an EMBL/GenBank/DDBJ whole genome shotgun (WGS) entry which is preliminary data.</text>
</comment>
<keyword evidence="1" id="KW-1133">Transmembrane helix</keyword>
<organism evidence="2 3">
    <name type="scientific">Rhodobacter capsulatus</name>
    <name type="common">Rhodopseudomonas capsulata</name>
    <dbReference type="NCBI Taxonomy" id="1061"/>
    <lineage>
        <taxon>Bacteria</taxon>
        <taxon>Pseudomonadati</taxon>
        <taxon>Pseudomonadota</taxon>
        <taxon>Alphaproteobacteria</taxon>
        <taxon>Rhodobacterales</taxon>
        <taxon>Rhodobacter group</taxon>
        <taxon>Rhodobacter</taxon>
    </lineage>
</organism>
<dbReference type="Proteomes" id="UP000310597">
    <property type="component" value="Unassembled WGS sequence"/>
</dbReference>
<accession>A0A4U1JPH1</accession>
<dbReference type="EMBL" id="SWJZ01000050">
    <property type="protein sequence ID" value="TKD17912.1"/>
    <property type="molecule type" value="Genomic_DNA"/>
</dbReference>
<dbReference type="OrthoDB" id="9224037at2"/>
<evidence type="ECO:0000256" key="1">
    <source>
        <dbReference type="SAM" id="Phobius"/>
    </source>
</evidence>
<feature type="transmembrane region" description="Helical" evidence="1">
    <location>
        <begin position="71"/>
        <end position="89"/>
    </location>
</feature>
<gene>
    <name evidence="2" type="ORF">FBT96_12265</name>
</gene>
<sequence length="152" mass="16256">MGFVFRHLLMFFLPITLAIGLDLATAPLRRELYRQSGVFLHDLFSNDPDLVRTTLENVGQGGISLSEGLDWGLRAAVVIGFTGFSLLIPKSASQQSAVNFLTTLCVGFGFAKLNGGFAALDWGELGLCLITGLGLAIVGLSRRLTSLARPVS</sequence>
<dbReference type="RefSeq" id="WP_136907035.1">
    <property type="nucleotide sequence ID" value="NZ_SWJZ01000050.1"/>
</dbReference>
<reference evidence="2 3" key="1">
    <citation type="submission" date="2019-04" db="EMBL/GenBank/DDBJ databases">
        <title>Draft Whole-Genome sequence of the purple photosynthetic bacterium Rhodobacter capsulatus SP108 with an indigenous class A beta-lactamase.</title>
        <authorList>
            <person name="Robertson S."/>
            <person name="Meyer T.E."/>
            <person name="Kyndt J.A."/>
        </authorList>
    </citation>
    <scope>NUCLEOTIDE SEQUENCE [LARGE SCALE GENOMIC DNA]</scope>
    <source>
        <strain evidence="2 3">SP108</strain>
    </source>
</reference>
<dbReference type="AlphaFoldDB" id="A0A4U1JPH1"/>
<evidence type="ECO:0000313" key="3">
    <source>
        <dbReference type="Proteomes" id="UP000310597"/>
    </source>
</evidence>
<evidence type="ECO:0000313" key="2">
    <source>
        <dbReference type="EMBL" id="TKD17912.1"/>
    </source>
</evidence>
<feature type="transmembrane region" description="Helical" evidence="1">
    <location>
        <begin position="119"/>
        <end position="140"/>
    </location>
</feature>